<keyword evidence="4" id="KW-0274">FAD</keyword>
<comment type="cofactor">
    <cofactor evidence="1">
        <name>FAD</name>
        <dbReference type="ChEBI" id="CHEBI:57692"/>
    </cofactor>
</comment>
<evidence type="ECO:0000256" key="6">
    <source>
        <dbReference type="ARBA" id="ARBA00023033"/>
    </source>
</evidence>
<evidence type="ECO:0000256" key="4">
    <source>
        <dbReference type="ARBA" id="ARBA00022827"/>
    </source>
</evidence>
<keyword evidence="3" id="KW-0285">Flavoprotein</keyword>
<evidence type="ECO:0000313" key="8">
    <source>
        <dbReference type="EMBL" id="KAK5996278.1"/>
    </source>
</evidence>
<dbReference type="Gene3D" id="3.50.50.60">
    <property type="entry name" value="FAD/NAD(P)-binding domain"/>
    <property type="match status" value="1"/>
</dbReference>
<dbReference type="InterPro" id="IPR050562">
    <property type="entry name" value="FAD_mOase_fung"/>
</dbReference>
<keyword evidence="5" id="KW-0560">Oxidoreductase</keyword>
<dbReference type="SUPFAM" id="SSF51905">
    <property type="entry name" value="FAD/NAD(P)-binding domain"/>
    <property type="match status" value="1"/>
</dbReference>
<evidence type="ECO:0000256" key="1">
    <source>
        <dbReference type="ARBA" id="ARBA00001974"/>
    </source>
</evidence>
<gene>
    <name evidence="8" type="ORF">PT974_03032</name>
</gene>
<evidence type="ECO:0000313" key="9">
    <source>
        <dbReference type="Proteomes" id="UP001338125"/>
    </source>
</evidence>
<dbReference type="Proteomes" id="UP001338125">
    <property type="component" value="Unassembled WGS sequence"/>
</dbReference>
<evidence type="ECO:0000256" key="3">
    <source>
        <dbReference type="ARBA" id="ARBA00022630"/>
    </source>
</evidence>
<proteinExistence type="inferred from homology"/>
<sequence length="442" mass="49254">MDPSISPPSNCLFRVIVVGGGVAGLTASHCLQRAGIDHVVLERHREIAPAIGSSIGLYPHASRILHQLGCLEDIEAEHTPCKRWLHKKANGSTIFADEFFKRLRQSHGKDMIVLERRRALQILYDHLPNKTPIRTGSRVKSIVHSDEGVEVILDDGSSEKGDMIIGCDGVHSVVRQQMWDIANMERPGYIKSKERSSIKATWKCLNGFGPLQPGMAELAGTSVSSTRQSFLGLSQPDRAFWFFFFKLDESLPIEDAYYTEKEAEALAATVADVPVGENLKFGQIWETRTRGSLVSVEEGVLEHWHYGRIVLAGDSVHKFTPQIGMGANAAIEAIAVICNKLQAALVRNEGKRLSVRDLGGLFSEYQEERSSRMAFISVMSTCFSRMEAWTSWPYKVLSTWVFPYVPDWMLEKVIGSLIQASPKIAYIDEIGFPAGTRPWKHA</sequence>
<reference evidence="8 9" key="1">
    <citation type="submission" date="2024-01" db="EMBL/GenBank/DDBJ databases">
        <title>Complete genome of Cladobotryum mycophilum ATHUM6906.</title>
        <authorList>
            <person name="Christinaki A.C."/>
            <person name="Myridakis A.I."/>
            <person name="Kouvelis V.N."/>
        </authorList>
    </citation>
    <scope>NUCLEOTIDE SEQUENCE [LARGE SCALE GENOMIC DNA]</scope>
    <source>
        <strain evidence="8 9">ATHUM6906</strain>
    </source>
</reference>
<dbReference type="EMBL" id="JAVFKD010000003">
    <property type="protein sequence ID" value="KAK5996278.1"/>
    <property type="molecule type" value="Genomic_DNA"/>
</dbReference>
<protein>
    <submittedName>
        <fullName evidence="8">FAD-dependent monooxygenase DEP2</fullName>
    </submittedName>
</protein>
<keyword evidence="9" id="KW-1185">Reference proteome</keyword>
<dbReference type="InterPro" id="IPR002938">
    <property type="entry name" value="FAD-bd"/>
</dbReference>
<keyword evidence="6 8" id="KW-0503">Monooxygenase</keyword>
<dbReference type="InterPro" id="IPR036188">
    <property type="entry name" value="FAD/NAD-bd_sf"/>
</dbReference>
<name>A0ABR0SVV3_9HYPO</name>
<accession>A0ABR0SVV3</accession>
<evidence type="ECO:0000259" key="7">
    <source>
        <dbReference type="Pfam" id="PF01494"/>
    </source>
</evidence>
<dbReference type="PRINTS" id="PR00420">
    <property type="entry name" value="RNGMNOXGNASE"/>
</dbReference>
<feature type="domain" description="FAD-binding" evidence="7">
    <location>
        <begin position="14"/>
        <end position="346"/>
    </location>
</feature>
<organism evidence="8 9">
    <name type="scientific">Cladobotryum mycophilum</name>
    <dbReference type="NCBI Taxonomy" id="491253"/>
    <lineage>
        <taxon>Eukaryota</taxon>
        <taxon>Fungi</taxon>
        <taxon>Dikarya</taxon>
        <taxon>Ascomycota</taxon>
        <taxon>Pezizomycotina</taxon>
        <taxon>Sordariomycetes</taxon>
        <taxon>Hypocreomycetidae</taxon>
        <taxon>Hypocreales</taxon>
        <taxon>Hypocreaceae</taxon>
        <taxon>Cladobotryum</taxon>
    </lineage>
</organism>
<dbReference type="PANTHER" id="PTHR47356:SF2">
    <property type="entry name" value="FAD-BINDING DOMAIN-CONTAINING PROTEIN-RELATED"/>
    <property type="match status" value="1"/>
</dbReference>
<dbReference type="PANTHER" id="PTHR47356">
    <property type="entry name" value="FAD-DEPENDENT MONOOXYGENASE ASQG-RELATED"/>
    <property type="match status" value="1"/>
</dbReference>
<comment type="caution">
    <text evidence="8">The sequence shown here is derived from an EMBL/GenBank/DDBJ whole genome shotgun (WGS) entry which is preliminary data.</text>
</comment>
<dbReference type="GO" id="GO:0004497">
    <property type="term" value="F:monooxygenase activity"/>
    <property type="evidence" value="ECO:0007669"/>
    <property type="project" value="UniProtKB-KW"/>
</dbReference>
<evidence type="ECO:0000256" key="5">
    <source>
        <dbReference type="ARBA" id="ARBA00023002"/>
    </source>
</evidence>
<comment type="similarity">
    <text evidence="2">Belongs to the paxM FAD-dependent monooxygenase family.</text>
</comment>
<evidence type="ECO:0000256" key="2">
    <source>
        <dbReference type="ARBA" id="ARBA00007992"/>
    </source>
</evidence>
<dbReference type="Pfam" id="PF01494">
    <property type="entry name" value="FAD_binding_3"/>
    <property type="match status" value="1"/>
</dbReference>